<evidence type="ECO:0000313" key="9">
    <source>
        <dbReference type="EMBL" id="SHE27688.1"/>
    </source>
</evidence>
<keyword evidence="4 8" id="KW-0573">Peptidoglycan synthesis</keyword>
<dbReference type="GO" id="GO:0008360">
    <property type="term" value="P:regulation of cell shape"/>
    <property type="evidence" value="ECO:0007669"/>
    <property type="project" value="UniProtKB-KW"/>
</dbReference>
<dbReference type="EC" id="5.1.1.3" evidence="2 8"/>
<protein>
    <recommendedName>
        <fullName evidence="7 8">Glutamate racemase</fullName>
        <ecNumber evidence="2 8">5.1.1.3</ecNumber>
    </recommendedName>
</protein>
<dbReference type="InterPro" id="IPR018187">
    <property type="entry name" value="Asp/Glu_racemase_AS_1"/>
</dbReference>
<dbReference type="InterPro" id="IPR033134">
    <property type="entry name" value="Asp/Glu_racemase_AS_2"/>
</dbReference>
<feature type="binding site" evidence="8">
    <location>
        <begin position="42"/>
        <end position="43"/>
    </location>
    <ligand>
        <name>substrate</name>
    </ligand>
</feature>
<dbReference type="Proteomes" id="UP000184423">
    <property type="component" value="Unassembled WGS sequence"/>
</dbReference>
<dbReference type="UniPathway" id="UPA00219"/>
<evidence type="ECO:0000313" key="10">
    <source>
        <dbReference type="Proteomes" id="UP000184423"/>
    </source>
</evidence>
<sequence>MDTRPIGVFDSGIGGLTVVKEIMKILPYEDIVYFGDTARVPYGSKSKETITKFAKQNSRFLLSKDVKAIVIACNTASALALEELNSEFDVPIIGVIKPGASAAVRATKTGRVGIIGTEGTVNSRAYEKMIRRLFKEVEIYALPCPLFVPLVEEGWAEKEVSYMIAREYLEPFKEFDVDTLVLGCTHYPILTNVIGKIMGDGVTLINPAEETAIELKSILFENGLQNTSKRNAEYSYYVSDNPDKFKRVGGNFLNREIENITKIDIEKY</sequence>
<dbReference type="GO" id="GO:0009252">
    <property type="term" value="P:peptidoglycan biosynthetic process"/>
    <property type="evidence" value="ECO:0007669"/>
    <property type="project" value="UniProtKB-UniRule"/>
</dbReference>
<evidence type="ECO:0000256" key="5">
    <source>
        <dbReference type="ARBA" id="ARBA00023235"/>
    </source>
</evidence>
<dbReference type="EMBL" id="FQVG01000001">
    <property type="protein sequence ID" value="SHE27688.1"/>
    <property type="molecule type" value="Genomic_DNA"/>
</dbReference>
<accession>A0A1M4S657</accession>
<dbReference type="GO" id="GO:0008881">
    <property type="term" value="F:glutamate racemase activity"/>
    <property type="evidence" value="ECO:0007669"/>
    <property type="project" value="UniProtKB-UniRule"/>
</dbReference>
<dbReference type="HAMAP" id="MF_00258">
    <property type="entry name" value="Glu_racemase"/>
    <property type="match status" value="1"/>
</dbReference>
<dbReference type="AlphaFoldDB" id="A0A1M4S657"/>
<dbReference type="NCBIfam" id="TIGR00067">
    <property type="entry name" value="glut_race"/>
    <property type="match status" value="1"/>
</dbReference>
<name>A0A1M4S657_9CLOT</name>
<comment type="function">
    <text evidence="8">Provides the (R)-glutamate required for cell wall biosynthesis.</text>
</comment>
<evidence type="ECO:0000256" key="3">
    <source>
        <dbReference type="ARBA" id="ARBA00022960"/>
    </source>
</evidence>
<comment type="pathway">
    <text evidence="8">Cell wall biogenesis; peptidoglycan biosynthesis.</text>
</comment>
<dbReference type="InterPro" id="IPR004391">
    <property type="entry name" value="Glu_race"/>
</dbReference>
<comment type="similarity">
    <text evidence="8">Belongs to the aspartate/glutamate racemases family.</text>
</comment>
<comment type="catalytic activity">
    <reaction evidence="1 8">
        <text>L-glutamate = D-glutamate</text>
        <dbReference type="Rhea" id="RHEA:12813"/>
        <dbReference type="ChEBI" id="CHEBI:29985"/>
        <dbReference type="ChEBI" id="CHEBI:29986"/>
        <dbReference type="EC" id="5.1.1.3"/>
    </reaction>
</comment>
<keyword evidence="10" id="KW-1185">Reference proteome</keyword>
<dbReference type="SUPFAM" id="SSF53681">
    <property type="entry name" value="Aspartate/glutamate racemase"/>
    <property type="match status" value="2"/>
</dbReference>
<dbReference type="Pfam" id="PF01177">
    <property type="entry name" value="Asp_Glu_race"/>
    <property type="match status" value="1"/>
</dbReference>
<feature type="active site" description="Proton donor/acceptor" evidence="8">
    <location>
        <position position="184"/>
    </location>
</feature>
<dbReference type="FunFam" id="3.40.50.1860:FF:000002">
    <property type="entry name" value="Glutamate racemase"/>
    <property type="match status" value="1"/>
</dbReference>
<dbReference type="InterPro" id="IPR001920">
    <property type="entry name" value="Asp/Glu_race"/>
</dbReference>
<feature type="active site" description="Proton donor/acceptor" evidence="8">
    <location>
        <position position="73"/>
    </location>
</feature>
<reference evidence="10" key="1">
    <citation type="submission" date="2016-11" db="EMBL/GenBank/DDBJ databases">
        <authorList>
            <person name="Varghese N."/>
            <person name="Submissions S."/>
        </authorList>
    </citation>
    <scope>NUCLEOTIDE SEQUENCE [LARGE SCALE GENOMIC DNA]</scope>
    <source>
        <strain evidence="10">DSM 10124</strain>
    </source>
</reference>
<proteinExistence type="inferred from homology"/>
<feature type="binding site" evidence="8">
    <location>
        <begin position="74"/>
        <end position="75"/>
    </location>
    <ligand>
        <name>substrate</name>
    </ligand>
</feature>
<evidence type="ECO:0000256" key="7">
    <source>
        <dbReference type="ARBA" id="ARBA00070053"/>
    </source>
</evidence>
<feature type="binding site" evidence="8">
    <location>
        <begin position="10"/>
        <end position="11"/>
    </location>
    <ligand>
        <name>substrate</name>
    </ligand>
</feature>
<feature type="binding site" evidence="8">
    <location>
        <begin position="185"/>
        <end position="186"/>
    </location>
    <ligand>
        <name>substrate</name>
    </ligand>
</feature>
<dbReference type="InterPro" id="IPR015942">
    <property type="entry name" value="Asp/Glu/hydantoin_racemase"/>
</dbReference>
<evidence type="ECO:0000256" key="4">
    <source>
        <dbReference type="ARBA" id="ARBA00022984"/>
    </source>
</evidence>
<evidence type="ECO:0000256" key="6">
    <source>
        <dbReference type="ARBA" id="ARBA00023316"/>
    </source>
</evidence>
<evidence type="ECO:0000256" key="2">
    <source>
        <dbReference type="ARBA" id="ARBA00013090"/>
    </source>
</evidence>
<gene>
    <name evidence="8" type="primary">murI</name>
    <name evidence="9" type="ORF">SAMN02746091_00006</name>
</gene>
<dbReference type="PANTHER" id="PTHR21198">
    <property type="entry name" value="GLUTAMATE RACEMASE"/>
    <property type="match status" value="1"/>
</dbReference>
<evidence type="ECO:0000256" key="8">
    <source>
        <dbReference type="HAMAP-Rule" id="MF_00258"/>
    </source>
</evidence>
<dbReference type="PANTHER" id="PTHR21198:SF2">
    <property type="entry name" value="GLUTAMATE RACEMASE"/>
    <property type="match status" value="1"/>
</dbReference>
<dbReference type="Gene3D" id="3.40.50.1860">
    <property type="match status" value="2"/>
</dbReference>
<evidence type="ECO:0000256" key="1">
    <source>
        <dbReference type="ARBA" id="ARBA00001602"/>
    </source>
</evidence>
<dbReference type="PROSITE" id="PS00924">
    <property type="entry name" value="ASP_GLU_RACEMASE_2"/>
    <property type="match status" value="1"/>
</dbReference>
<keyword evidence="6 8" id="KW-0961">Cell wall biogenesis/degradation</keyword>
<keyword evidence="5 8" id="KW-0413">Isomerase</keyword>
<keyword evidence="3 8" id="KW-0133">Cell shape</keyword>
<organism evidence="9 10">
    <name type="scientific">Caloramator proteoclasticus DSM 10124</name>
    <dbReference type="NCBI Taxonomy" id="1121262"/>
    <lineage>
        <taxon>Bacteria</taxon>
        <taxon>Bacillati</taxon>
        <taxon>Bacillota</taxon>
        <taxon>Clostridia</taxon>
        <taxon>Eubacteriales</taxon>
        <taxon>Clostridiaceae</taxon>
        <taxon>Caloramator</taxon>
    </lineage>
</organism>
<dbReference type="RefSeq" id="WP_073247547.1">
    <property type="nucleotide sequence ID" value="NZ_FQVG01000001.1"/>
</dbReference>
<dbReference type="GO" id="GO:0071555">
    <property type="term" value="P:cell wall organization"/>
    <property type="evidence" value="ECO:0007669"/>
    <property type="project" value="UniProtKB-KW"/>
</dbReference>
<dbReference type="PROSITE" id="PS00923">
    <property type="entry name" value="ASP_GLU_RACEMASE_1"/>
    <property type="match status" value="1"/>
</dbReference>